<keyword evidence="3" id="KW-1185">Reference proteome</keyword>
<evidence type="ECO:0000313" key="3">
    <source>
        <dbReference type="Proteomes" id="UP001168883"/>
    </source>
</evidence>
<organism evidence="2 3">
    <name type="scientific">Paenibacillus ehimensis</name>
    <dbReference type="NCBI Taxonomy" id="79264"/>
    <lineage>
        <taxon>Bacteria</taxon>
        <taxon>Bacillati</taxon>
        <taxon>Bacillota</taxon>
        <taxon>Bacilli</taxon>
        <taxon>Bacillales</taxon>
        <taxon>Paenibacillaceae</taxon>
        <taxon>Paenibacillus</taxon>
    </lineage>
</organism>
<dbReference type="InterPro" id="IPR032710">
    <property type="entry name" value="NTF2-like_dom_sf"/>
</dbReference>
<gene>
    <name evidence="2" type="ORF">Q3C12_07530</name>
</gene>
<dbReference type="EMBL" id="JAUMKJ010000007">
    <property type="protein sequence ID" value="MDO3676851.1"/>
    <property type="molecule type" value="Genomic_DNA"/>
</dbReference>
<reference evidence="2" key="1">
    <citation type="submission" date="2023-07" db="EMBL/GenBank/DDBJ databases">
        <authorList>
            <person name="Aktuganov G."/>
            <person name="Boyko T."/>
            <person name="Delegan Y."/>
            <person name="Galimzianova N."/>
            <person name="Gilvanova E."/>
            <person name="Korobov V."/>
            <person name="Kuzmina L."/>
            <person name="Melentiev A."/>
            <person name="Milman P."/>
            <person name="Ryabova A."/>
            <person name="Stupak E."/>
            <person name="Yasakov T."/>
            <person name="Zharikova N."/>
            <person name="Zhurenko E."/>
        </authorList>
    </citation>
    <scope>NUCLEOTIDE SEQUENCE</scope>
    <source>
        <strain evidence="2">IB-739</strain>
    </source>
</reference>
<dbReference type="Gene3D" id="3.10.450.50">
    <property type="match status" value="1"/>
</dbReference>
<dbReference type="Proteomes" id="UP001168883">
    <property type="component" value="Unassembled WGS sequence"/>
</dbReference>
<dbReference type="SUPFAM" id="SSF54427">
    <property type="entry name" value="NTF2-like"/>
    <property type="match status" value="1"/>
</dbReference>
<dbReference type="Pfam" id="PF13577">
    <property type="entry name" value="SnoaL_4"/>
    <property type="match status" value="1"/>
</dbReference>
<protein>
    <submittedName>
        <fullName evidence="2">Nuclear transport factor 2 family protein</fullName>
    </submittedName>
</protein>
<proteinExistence type="predicted"/>
<evidence type="ECO:0000313" key="2">
    <source>
        <dbReference type="EMBL" id="MDO3676851.1"/>
    </source>
</evidence>
<evidence type="ECO:0000259" key="1">
    <source>
        <dbReference type="Pfam" id="PF13577"/>
    </source>
</evidence>
<name>A0ABT8V9G8_9BACL</name>
<accession>A0ABT8V9G8</accession>
<sequence>MTDTYQDRIEIFELFNVIDGDTAEASARVRAYHVGAGDKAHLFEESLAAFEAKLIRTREGWRFSHFAKPLYVMLGTQEVFGLANPHETEKITEN</sequence>
<comment type="caution">
    <text evidence="2">The sequence shown here is derived from an EMBL/GenBank/DDBJ whole genome shotgun (WGS) entry which is preliminary data.</text>
</comment>
<dbReference type="InterPro" id="IPR037401">
    <property type="entry name" value="SnoaL-like"/>
</dbReference>
<dbReference type="RefSeq" id="WP_164827909.1">
    <property type="nucleotide sequence ID" value="NZ_JARLKN010000053.1"/>
</dbReference>
<feature type="domain" description="SnoaL-like" evidence="1">
    <location>
        <begin position="17"/>
        <end position="66"/>
    </location>
</feature>